<dbReference type="EMBL" id="JACASF010000012">
    <property type="protein sequence ID" value="KAF6444026.1"/>
    <property type="molecule type" value="Genomic_DNA"/>
</dbReference>
<keyword evidence="2" id="KW-1185">Reference proteome</keyword>
<comment type="caution">
    <text evidence="1">The sequence shown here is derived from an EMBL/GenBank/DDBJ whole genome shotgun (WGS) entry which is preliminary data.</text>
</comment>
<gene>
    <name evidence="1" type="ORF">HJG59_007021</name>
</gene>
<evidence type="ECO:0000313" key="1">
    <source>
        <dbReference type="EMBL" id="KAF6444026.1"/>
    </source>
</evidence>
<dbReference type="GO" id="GO:0016301">
    <property type="term" value="F:kinase activity"/>
    <property type="evidence" value="ECO:0007669"/>
    <property type="project" value="UniProtKB-KW"/>
</dbReference>
<proteinExistence type="predicted"/>
<accession>A0A7J8F8T2</accession>
<name>A0A7J8F8T2_MOLMO</name>
<keyword evidence="1" id="KW-0418">Kinase</keyword>
<dbReference type="AlphaFoldDB" id="A0A7J8F8T2"/>
<sequence length="82" mass="9648">MIMSSRYGGILQRSRKMATRKKKFQMQPLSLTPAPWSICLLRDSMIWSNVWLPFETPRLSRMGMISRMSVWGWLSWPSPTMP</sequence>
<reference evidence="1 2" key="1">
    <citation type="journal article" date="2020" name="Nature">
        <title>Six reference-quality genomes reveal evolution of bat adaptations.</title>
        <authorList>
            <person name="Jebb D."/>
            <person name="Huang Z."/>
            <person name="Pippel M."/>
            <person name="Hughes G.M."/>
            <person name="Lavrichenko K."/>
            <person name="Devanna P."/>
            <person name="Winkler S."/>
            <person name="Jermiin L.S."/>
            <person name="Skirmuntt E.C."/>
            <person name="Katzourakis A."/>
            <person name="Burkitt-Gray L."/>
            <person name="Ray D.A."/>
            <person name="Sullivan K.A.M."/>
            <person name="Roscito J.G."/>
            <person name="Kirilenko B.M."/>
            <person name="Davalos L.M."/>
            <person name="Corthals A.P."/>
            <person name="Power M.L."/>
            <person name="Jones G."/>
            <person name="Ransome R.D."/>
            <person name="Dechmann D.K.N."/>
            <person name="Locatelli A.G."/>
            <person name="Puechmaille S.J."/>
            <person name="Fedrigo O."/>
            <person name="Jarvis E.D."/>
            <person name="Hiller M."/>
            <person name="Vernes S.C."/>
            <person name="Myers E.W."/>
            <person name="Teeling E.C."/>
        </authorList>
    </citation>
    <scope>NUCLEOTIDE SEQUENCE [LARGE SCALE GENOMIC DNA]</scope>
    <source>
        <strain evidence="1">MMolMol1</strain>
        <tissue evidence="1">Muscle</tissue>
    </source>
</reference>
<protein>
    <submittedName>
        <fullName evidence="1">Janus kinase 1</fullName>
    </submittedName>
</protein>
<evidence type="ECO:0000313" key="2">
    <source>
        <dbReference type="Proteomes" id="UP000550707"/>
    </source>
</evidence>
<organism evidence="1 2">
    <name type="scientific">Molossus molossus</name>
    <name type="common">Pallas' mastiff bat</name>
    <name type="synonym">Vespertilio molossus</name>
    <dbReference type="NCBI Taxonomy" id="27622"/>
    <lineage>
        <taxon>Eukaryota</taxon>
        <taxon>Metazoa</taxon>
        <taxon>Chordata</taxon>
        <taxon>Craniata</taxon>
        <taxon>Vertebrata</taxon>
        <taxon>Euteleostomi</taxon>
        <taxon>Mammalia</taxon>
        <taxon>Eutheria</taxon>
        <taxon>Laurasiatheria</taxon>
        <taxon>Chiroptera</taxon>
        <taxon>Yangochiroptera</taxon>
        <taxon>Molossidae</taxon>
        <taxon>Molossus</taxon>
    </lineage>
</organism>
<dbReference type="Proteomes" id="UP000550707">
    <property type="component" value="Unassembled WGS sequence"/>
</dbReference>
<keyword evidence="1" id="KW-0808">Transferase</keyword>